<feature type="compositionally biased region" description="Polar residues" evidence="14">
    <location>
        <begin position="68"/>
        <end position="80"/>
    </location>
</feature>
<sequence length="1004" mass="113414">MSINPTYCAPFLTTGCSFGGNCSLRHDIFKCSCGKVMLLVNRKAHTKGKAHRQALQNSRAPALPPPISTQHNNQPGPSRSETAHYVNNREEPSTPVQEQLVCEHCRRKVDNAEYDAHVEAHIRRQRLDEAQAELEEAKNDKQGVVVTGRNGIDFGILPGDCKVETTVVITSTVSAVSLNRCRIESSTRKDGHGAKFSAHVRGARGRVIQKGATRQVSIVFHPSYAGKYEDTLTLVFFDLDKRSTFVITRSVEATVGDPADHEQLKAKAPYKRRRVFRINPIGTVVPSMRPPTWSKTPWVDRLLQFYPPERLINMAFGPPPVLKQALSNVKRYMPSVFNENTYAWFFQTLLYLEEHQVKLDLDAYSLSDVELQANYPRYKLLVEGLAENRPSVLVGDFIHVSHHEPSEEVNPNRTWFEGRVHKVHENHVTLLFGDNFSTYKGTKFDVRFVLNRLPFRRMHQALVNKFNPKRLLFPEPAHIRGVTRVSSTQIEDISPAYRPIKEDEEQMETVAAILNQAPGSVPFVVFGPPGTGKTITIVEAMNQILDRDPNARILACAPNNSAADLIAIKLMNRGTSEVYRLNALSRKHDDMDRSLRPFSSINDNMVFSMPQKDSLSKFRVVVSTCLSAGVPASLGLKRGHFSHIFIDEAGQGKEPELMIPIKSISDDKTNVVLAGDNQQMGPIINSSLASNLGLKLSYLARIMQREIYDLARYKGITIVKLVKNFRSHPDILRFSNEQFYNSELQTCGNHALTHSLVNYEELPKKKFPLLFHSIIGKDEREASSPSFFNINEATEVKKYCFSLITNRKNMIKAEHIGVITPYHAQRCKILELLRKDARFRDIKVGSVEEFQGQACILFSERRVIIISTVRSNTDYVTSDIRRSLGFVANKSRMNVALTRAQALLIVIGNPIVLSLDPLWRAFLNYVHSRGGWRGKEIDWDPEEPVIPDGPYDAARRSRAEADMEDTIARLRAMVIQKHGDDGFEIDEDDEEAAAFERPILREAE</sequence>
<dbReference type="InterPro" id="IPR000571">
    <property type="entry name" value="Znf_CCCH"/>
</dbReference>
<evidence type="ECO:0000256" key="4">
    <source>
        <dbReference type="ARBA" id="ARBA00022490"/>
    </source>
</evidence>
<dbReference type="InterPro" id="IPR026122">
    <property type="entry name" value="MOV-10/SDE3_DEXXQ/H-box"/>
</dbReference>
<dbReference type="Gene3D" id="2.60.40.10">
    <property type="entry name" value="Immunoglobulins"/>
    <property type="match status" value="1"/>
</dbReference>
<keyword evidence="4" id="KW-0963">Cytoplasm</keyword>
<comment type="catalytic activity">
    <reaction evidence="11">
        <text>ATP + H2O = ADP + phosphate + H(+)</text>
        <dbReference type="Rhea" id="RHEA:13065"/>
        <dbReference type="ChEBI" id="CHEBI:15377"/>
        <dbReference type="ChEBI" id="CHEBI:15378"/>
        <dbReference type="ChEBI" id="CHEBI:30616"/>
        <dbReference type="ChEBI" id="CHEBI:43474"/>
        <dbReference type="ChEBI" id="CHEBI:456216"/>
        <dbReference type="EC" id="3.6.4.13"/>
    </reaction>
</comment>
<dbReference type="AlphaFoldDB" id="A0A409XCT5"/>
<dbReference type="GO" id="GO:0005524">
    <property type="term" value="F:ATP binding"/>
    <property type="evidence" value="ECO:0007669"/>
    <property type="project" value="UniProtKB-KW"/>
</dbReference>
<evidence type="ECO:0000256" key="12">
    <source>
        <dbReference type="PROSITE-ProRule" id="PRU00723"/>
    </source>
</evidence>
<feature type="region of interest" description="Disordered" evidence="14">
    <location>
        <begin position="47"/>
        <end position="83"/>
    </location>
</feature>
<evidence type="ECO:0000256" key="8">
    <source>
        <dbReference type="ARBA" id="ARBA00022840"/>
    </source>
</evidence>
<dbReference type="CDD" id="cd18038">
    <property type="entry name" value="DEXXQc_Helz-like"/>
    <property type="match status" value="1"/>
</dbReference>
<dbReference type="SUPFAM" id="SSF52540">
    <property type="entry name" value="P-loop containing nucleoside triphosphate hydrolases"/>
    <property type="match status" value="1"/>
</dbReference>
<dbReference type="EC" id="3.6.4.13" evidence="3"/>
<dbReference type="CDD" id="cd18808">
    <property type="entry name" value="SF1_C_Upf1"/>
    <property type="match status" value="1"/>
</dbReference>
<keyword evidence="8" id="KW-0067">ATP-binding</keyword>
<dbReference type="InterPro" id="IPR041679">
    <property type="entry name" value="DNA2/NAM7-like_C"/>
</dbReference>
<dbReference type="InterPro" id="IPR049080">
    <property type="entry name" value="MOV-10-like_beta-barrel"/>
</dbReference>
<keyword evidence="7" id="KW-0347">Helicase</keyword>
<evidence type="ECO:0000256" key="3">
    <source>
        <dbReference type="ARBA" id="ARBA00012552"/>
    </source>
</evidence>
<name>A0A409XCT5_PSICY</name>
<keyword evidence="12" id="KW-0479">Metal-binding</keyword>
<dbReference type="Pfam" id="PF13087">
    <property type="entry name" value="AAA_12"/>
    <property type="match status" value="1"/>
</dbReference>
<comment type="similarity">
    <text evidence="2">Belongs to the DNA2/NAM7 helicase family. SDE3 subfamily.</text>
</comment>
<evidence type="ECO:0000256" key="13">
    <source>
        <dbReference type="SAM" id="Coils"/>
    </source>
</evidence>
<dbReference type="FunFam" id="3.40.50.300:FF:000608">
    <property type="entry name" value="Mov10 RISC complex RNA helicase"/>
    <property type="match status" value="1"/>
</dbReference>
<keyword evidence="5" id="KW-0547">Nucleotide-binding</keyword>
<evidence type="ECO:0000256" key="7">
    <source>
        <dbReference type="ARBA" id="ARBA00022806"/>
    </source>
</evidence>
<proteinExistence type="inferred from homology"/>
<dbReference type="PANTHER" id="PTHR45418">
    <property type="entry name" value="CANCER/TESTIS ANTIGEN 55"/>
    <property type="match status" value="1"/>
</dbReference>
<feature type="zinc finger region" description="C3H1-type" evidence="12">
    <location>
        <begin position="2"/>
        <end position="29"/>
    </location>
</feature>
<evidence type="ECO:0000256" key="5">
    <source>
        <dbReference type="ARBA" id="ARBA00022741"/>
    </source>
</evidence>
<evidence type="ECO:0000256" key="1">
    <source>
        <dbReference type="ARBA" id="ARBA00004331"/>
    </source>
</evidence>
<dbReference type="Pfam" id="PF13086">
    <property type="entry name" value="AAA_11"/>
    <property type="match status" value="2"/>
</dbReference>
<dbReference type="GO" id="GO:0031047">
    <property type="term" value="P:regulatory ncRNA-mediated gene silencing"/>
    <property type="evidence" value="ECO:0007669"/>
    <property type="project" value="UniProtKB-KW"/>
</dbReference>
<feature type="coiled-coil region" evidence="13">
    <location>
        <begin position="120"/>
        <end position="147"/>
    </location>
</feature>
<reference evidence="16 17" key="1">
    <citation type="journal article" date="2018" name="Evol. Lett.">
        <title>Horizontal gene cluster transfer increased hallucinogenic mushroom diversity.</title>
        <authorList>
            <person name="Reynolds H.T."/>
            <person name="Vijayakumar V."/>
            <person name="Gluck-Thaler E."/>
            <person name="Korotkin H.B."/>
            <person name="Matheny P.B."/>
            <person name="Slot J.C."/>
        </authorList>
    </citation>
    <scope>NUCLEOTIDE SEQUENCE [LARGE SCALE GENOMIC DNA]</scope>
    <source>
        <strain evidence="16 17">2631</strain>
    </source>
</reference>
<keyword evidence="12" id="KW-0862">Zinc</keyword>
<dbReference type="Gene3D" id="3.40.50.300">
    <property type="entry name" value="P-loop containing nucleotide triphosphate hydrolases"/>
    <property type="match status" value="2"/>
</dbReference>
<keyword evidence="17" id="KW-1185">Reference proteome</keyword>
<keyword evidence="6" id="KW-0378">Hydrolase</keyword>
<organism evidence="16 17">
    <name type="scientific">Psilocybe cyanescens</name>
    <dbReference type="NCBI Taxonomy" id="93625"/>
    <lineage>
        <taxon>Eukaryota</taxon>
        <taxon>Fungi</taxon>
        <taxon>Dikarya</taxon>
        <taxon>Basidiomycota</taxon>
        <taxon>Agaricomycotina</taxon>
        <taxon>Agaricomycetes</taxon>
        <taxon>Agaricomycetidae</taxon>
        <taxon>Agaricales</taxon>
        <taxon>Agaricineae</taxon>
        <taxon>Strophariaceae</taxon>
        <taxon>Psilocybe</taxon>
    </lineage>
</organism>
<dbReference type="InterPro" id="IPR041677">
    <property type="entry name" value="DNA2/NAM7_AAA_11"/>
</dbReference>
<comment type="caution">
    <text evidence="16">The sequence shown here is derived from an EMBL/GenBank/DDBJ whole genome shotgun (WGS) entry which is preliminary data.</text>
</comment>
<evidence type="ECO:0000256" key="10">
    <source>
        <dbReference type="ARBA" id="ARBA00023158"/>
    </source>
</evidence>
<dbReference type="GO" id="GO:0032574">
    <property type="term" value="F:5'-3' RNA helicase activity"/>
    <property type="evidence" value="ECO:0007669"/>
    <property type="project" value="InterPro"/>
</dbReference>
<accession>A0A409XCT5</accession>
<dbReference type="GO" id="GO:0016787">
    <property type="term" value="F:hydrolase activity"/>
    <property type="evidence" value="ECO:0007669"/>
    <property type="project" value="UniProtKB-KW"/>
</dbReference>
<dbReference type="STRING" id="93625.A0A409XCT5"/>
<dbReference type="InterPro" id="IPR047187">
    <property type="entry name" value="SF1_C_Upf1"/>
</dbReference>
<dbReference type="PANTHER" id="PTHR45418:SF1">
    <property type="entry name" value="CANCER_TESTIS ANTIGEN 55"/>
    <property type="match status" value="1"/>
</dbReference>
<keyword evidence="9" id="KW-0694">RNA-binding</keyword>
<feature type="domain" description="C3H1-type" evidence="15">
    <location>
        <begin position="2"/>
        <end position="29"/>
    </location>
</feature>
<evidence type="ECO:0000259" key="15">
    <source>
        <dbReference type="PROSITE" id="PS50103"/>
    </source>
</evidence>
<keyword evidence="12" id="KW-0863">Zinc-finger</keyword>
<dbReference type="GO" id="GO:0003723">
    <property type="term" value="F:RNA binding"/>
    <property type="evidence" value="ECO:0007669"/>
    <property type="project" value="UniProtKB-KW"/>
</dbReference>
<dbReference type="GO" id="GO:0008270">
    <property type="term" value="F:zinc ion binding"/>
    <property type="evidence" value="ECO:0007669"/>
    <property type="project" value="UniProtKB-KW"/>
</dbReference>
<keyword evidence="10" id="KW-0943">RNA-mediated gene silencing</keyword>
<dbReference type="InterPro" id="IPR027417">
    <property type="entry name" value="P-loop_NTPase"/>
</dbReference>
<protein>
    <recommendedName>
        <fullName evidence="3">RNA helicase</fullName>
        <ecNumber evidence="3">3.6.4.13</ecNumber>
    </recommendedName>
</protein>
<evidence type="ECO:0000256" key="14">
    <source>
        <dbReference type="SAM" id="MobiDB-lite"/>
    </source>
</evidence>
<evidence type="ECO:0000256" key="2">
    <source>
        <dbReference type="ARBA" id="ARBA00005601"/>
    </source>
</evidence>
<evidence type="ECO:0000256" key="6">
    <source>
        <dbReference type="ARBA" id="ARBA00022801"/>
    </source>
</evidence>
<dbReference type="Pfam" id="PF21634">
    <property type="entry name" value="MOV-10_beta-barrel"/>
    <property type="match status" value="1"/>
</dbReference>
<evidence type="ECO:0000256" key="9">
    <source>
        <dbReference type="ARBA" id="ARBA00022884"/>
    </source>
</evidence>
<evidence type="ECO:0000313" key="17">
    <source>
        <dbReference type="Proteomes" id="UP000283269"/>
    </source>
</evidence>
<comment type="subcellular location">
    <subcellularLocation>
        <location evidence="1">Cytoplasm</location>
        <location evidence="1">Cytoplasmic ribonucleoprotein granule</location>
    </subcellularLocation>
</comment>
<evidence type="ECO:0000256" key="11">
    <source>
        <dbReference type="ARBA" id="ARBA00047984"/>
    </source>
</evidence>
<dbReference type="InterPro" id="IPR013783">
    <property type="entry name" value="Ig-like_fold"/>
</dbReference>
<dbReference type="InParanoid" id="A0A409XCT5"/>
<dbReference type="PROSITE" id="PS50103">
    <property type="entry name" value="ZF_C3H1"/>
    <property type="match status" value="1"/>
</dbReference>
<evidence type="ECO:0000313" key="16">
    <source>
        <dbReference type="EMBL" id="PPQ88540.1"/>
    </source>
</evidence>
<dbReference type="OrthoDB" id="6513042at2759"/>
<keyword evidence="13" id="KW-0175">Coiled coil</keyword>
<dbReference type="GO" id="GO:0036464">
    <property type="term" value="C:cytoplasmic ribonucleoprotein granule"/>
    <property type="evidence" value="ECO:0007669"/>
    <property type="project" value="UniProtKB-SubCell"/>
</dbReference>
<gene>
    <name evidence="16" type="ORF">CVT25_009920</name>
</gene>
<dbReference type="EMBL" id="NHYD01002059">
    <property type="protein sequence ID" value="PPQ88540.1"/>
    <property type="molecule type" value="Genomic_DNA"/>
</dbReference>
<dbReference type="Proteomes" id="UP000283269">
    <property type="component" value="Unassembled WGS sequence"/>
</dbReference>